<dbReference type="KEGG" id="mik:FOE78_02000"/>
<protein>
    <submittedName>
        <fullName evidence="2">DUF342 domain-containing protein</fullName>
    </submittedName>
</protein>
<name>A0A516PUL7_9ACTN</name>
<dbReference type="Proteomes" id="UP000319263">
    <property type="component" value="Chromosome"/>
</dbReference>
<evidence type="ECO:0000256" key="1">
    <source>
        <dbReference type="SAM" id="SignalP"/>
    </source>
</evidence>
<sequence>MRRVLRAIGTLVGAAILIVAGTAVASAQGTAARAYTCTGGDVPSGNYTSLIVTGNCAVADGAMINVSGNVYVAANAVLDAQSAPATITVGHNVTAMRGSLLGLGCQPPSYTGNSAHPCTVDPDGHSTITVRGNVTAFGANTVLLNGISVTGNVTLAGGGGEIPWSIKNNTIGRNLTVTGQTAIWVGVLFNQVGGNVTLADITVTDPDPVPRVFIVRNTVRHNLVCVGLRPGVSGGFIPGEVNTVGGRAIGQCAALV</sequence>
<feature type="signal peptide" evidence="1">
    <location>
        <begin position="1"/>
        <end position="25"/>
    </location>
</feature>
<dbReference type="OrthoDB" id="5109179at2"/>
<evidence type="ECO:0000313" key="2">
    <source>
        <dbReference type="EMBL" id="QDP94852.1"/>
    </source>
</evidence>
<dbReference type="AlphaFoldDB" id="A0A516PUL7"/>
<organism evidence="2 3">
    <name type="scientific">Microlunatus elymi</name>
    <dbReference type="NCBI Taxonomy" id="2596828"/>
    <lineage>
        <taxon>Bacteria</taxon>
        <taxon>Bacillati</taxon>
        <taxon>Actinomycetota</taxon>
        <taxon>Actinomycetes</taxon>
        <taxon>Propionibacteriales</taxon>
        <taxon>Propionibacteriaceae</taxon>
        <taxon>Microlunatus</taxon>
    </lineage>
</organism>
<keyword evidence="1" id="KW-0732">Signal</keyword>
<proteinExistence type="predicted"/>
<gene>
    <name evidence="2" type="ORF">FOE78_02000</name>
</gene>
<reference evidence="2 3" key="1">
    <citation type="submission" date="2019-07" db="EMBL/GenBank/DDBJ databases">
        <title>Microlunatus dokdonensis sp. nov. isolated from the rhizospheric soil of the wild plant Elymus tsukushiensis.</title>
        <authorList>
            <person name="Ghim S.-Y."/>
            <person name="Hwang Y.-J."/>
            <person name="Son J.-S."/>
            <person name="Shin J.-H."/>
        </authorList>
    </citation>
    <scope>NUCLEOTIDE SEQUENCE [LARGE SCALE GENOMIC DNA]</scope>
    <source>
        <strain evidence="2 3">KUDC0627</strain>
    </source>
</reference>
<keyword evidence="3" id="KW-1185">Reference proteome</keyword>
<feature type="chain" id="PRO_5038886399" evidence="1">
    <location>
        <begin position="26"/>
        <end position="256"/>
    </location>
</feature>
<evidence type="ECO:0000313" key="3">
    <source>
        <dbReference type="Proteomes" id="UP000319263"/>
    </source>
</evidence>
<dbReference type="EMBL" id="CP041692">
    <property type="protein sequence ID" value="QDP94852.1"/>
    <property type="molecule type" value="Genomic_DNA"/>
</dbReference>
<dbReference type="RefSeq" id="WP_143984840.1">
    <property type="nucleotide sequence ID" value="NZ_CP041692.1"/>
</dbReference>
<accession>A0A516PUL7</accession>